<dbReference type="Pfam" id="PF00528">
    <property type="entry name" value="BPD_transp_1"/>
    <property type="match status" value="1"/>
</dbReference>
<keyword evidence="2 7" id="KW-0813">Transport</keyword>
<sequence length="404" mass="44128">MTTSYPPASTSPPPIAQVGPVAWMRKNLFNSWFNSILTILLVWLLGSTVINFVRWAFSLAQWEVIPANLPLYFVGRFPASQYWRVWVLVALLAALAGQTWGILAKAAPRLFSRPVLIGLAIAALTAVIFPTPPLYRLLILGVVLLVAASAWIGWQIGSKTPGFGKWLALAWAIALPIALWLLLGGFGLRPVNINDWGGMLLTVFVSVISILLSFPLGILLALGRQSTLPVIRWLSTAYIEVVRGLPLLSILFFASVMVPLFIPGNIRLNLVIRAIIGLTLFTAAYLAETIRGGLQSIPRGQTEASRALGLSTPLTLGLIILPQALKVSIPAIVGLFISLLQDTTLLLIIGLFELLGISRAILANPQFIGRYAEVYLFIGLIFWVLCYAMSWGSRKLEQSLNTTH</sequence>
<keyword evidence="3" id="KW-1003">Cell membrane</keyword>
<protein>
    <submittedName>
        <fullName evidence="9">Amino acid ABC transporter permease</fullName>
    </submittedName>
</protein>
<evidence type="ECO:0000256" key="2">
    <source>
        <dbReference type="ARBA" id="ARBA00022448"/>
    </source>
</evidence>
<dbReference type="RefSeq" id="WP_172353766.1">
    <property type="nucleotide sequence ID" value="NZ_CP053661.1"/>
</dbReference>
<feature type="transmembrane region" description="Helical" evidence="7">
    <location>
        <begin position="83"/>
        <end position="103"/>
    </location>
</feature>
<feature type="transmembrane region" description="Helical" evidence="7">
    <location>
        <begin position="200"/>
        <end position="223"/>
    </location>
</feature>
<dbReference type="InterPro" id="IPR043429">
    <property type="entry name" value="ArtM/GltK/GlnP/TcyL/YhdX-like"/>
</dbReference>
<feature type="transmembrane region" description="Helical" evidence="7">
    <location>
        <begin position="135"/>
        <end position="154"/>
    </location>
</feature>
<feature type="transmembrane region" description="Helical" evidence="7">
    <location>
        <begin position="374"/>
        <end position="392"/>
    </location>
</feature>
<evidence type="ECO:0000256" key="4">
    <source>
        <dbReference type="ARBA" id="ARBA00022692"/>
    </source>
</evidence>
<dbReference type="GO" id="GO:0006865">
    <property type="term" value="P:amino acid transport"/>
    <property type="evidence" value="ECO:0007669"/>
    <property type="project" value="TreeGrafter"/>
</dbReference>
<evidence type="ECO:0000256" key="5">
    <source>
        <dbReference type="ARBA" id="ARBA00022989"/>
    </source>
</evidence>
<feature type="transmembrane region" description="Helical" evidence="7">
    <location>
        <begin position="345"/>
        <end position="362"/>
    </location>
</feature>
<evidence type="ECO:0000259" key="8">
    <source>
        <dbReference type="PROSITE" id="PS50928"/>
    </source>
</evidence>
<keyword evidence="10" id="KW-1185">Reference proteome</keyword>
<dbReference type="SUPFAM" id="SSF161098">
    <property type="entry name" value="MetI-like"/>
    <property type="match status" value="1"/>
</dbReference>
<feature type="transmembrane region" description="Helical" evidence="7">
    <location>
        <begin position="32"/>
        <end position="53"/>
    </location>
</feature>
<dbReference type="NCBIfam" id="TIGR01726">
    <property type="entry name" value="HEQRo_perm_3TM"/>
    <property type="match status" value="1"/>
</dbReference>
<gene>
    <name evidence="9" type="ORF">HPC62_03500</name>
</gene>
<dbReference type="GO" id="GO:0022857">
    <property type="term" value="F:transmembrane transporter activity"/>
    <property type="evidence" value="ECO:0007669"/>
    <property type="project" value="InterPro"/>
</dbReference>
<dbReference type="EMBL" id="CP053661">
    <property type="protein sequence ID" value="QKD81365.1"/>
    <property type="molecule type" value="Genomic_DNA"/>
</dbReference>
<organism evidence="9 10">
    <name type="scientific">Thermoleptolyngbya sichuanensis A183</name>
    <dbReference type="NCBI Taxonomy" id="2737172"/>
    <lineage>
        <taxon>Bacteria</taxon>
        <taxon>Bacillati</taxon>
        <taxon>Cyanobacteriota</taxon>
        <taxon>Cyanophyceae</taxon>
        <taxon>Oculatellales</taxon>
        <taxon>Oculatellaceae</taxon>
        <taxon>Thermoleptolyngbya</taxon>
        <taxon>Thermoleptolyngbya sichuanensis</taxon>
    </lineage>
</organism>
<reference evidence="9 10" key="1">
    <citation type="submission" date="2020-05" db="EMBL/GenBank/DDBJ databases">
        <title>Complete genome sequence of of a novel Thermoleptolyngbya strain isolated from hot springs of Ganzi, Sichuan China.</title>
        <authorList>
            <person name="Tang J."/>
            <person name="Daroch M."/>
            <person name="Li L."/>
            <person name="Waleron K."/>
            <person name="Waleron M."/>
            <person name="Waleron M."/>
        </authorList>
    </citation>
    <scope>NUCLEOTIDE SEQUENCE [LARGE SCALE GENOMIC DNA]</scope>
    <source>
        <strain evidence="9 10">PKUAC-SCTA183</strain>
    </source>
</reference>
<feature type="domain" description="ABC transmembrane type-1" evidence="8">
    <location>
        <begin position="199"/>
        <end position="386"/>
    </location>
</feature>
<evidence type="ECO:0000256" key="6">
    <source>
        <dbReference type="ARBA" id="ARBA00023136"/>
    </source>
</evidence>
<dbReference type="PROSITE" id="PS50928">
    <property type="entry name" value="ABC_TM1"/>
    <property type="match status" value="1"/>
</dbReference>
<evidence type="ECO:0000313" key="10">
    <source>
        <dbReference type="Proteomes" id="UP000505210"/>
    </source>
</evidence>
<proteinExistence type="inferred from homology"/>
<feature type="transmembrane region" description="Helical" evidence="7">
    <location>
        <begin position="166"/>
        <end position="188"/>
    </location>
</feature>
<name>A0A6M8BFL1_9CYAN</name>
<dbReference type="PANTHER" id="PTHR30614:SF41">
    <property type="entry name" value="INNER MEMBRANE AMINO-ACID ABC TRANSPORTER PERMEASE PROTEIN YHDY"/>
    <property type="match status" value="1"/>
</dbReference>
<evidence type="ECO:0000256" key="3">
    <source>
        <dbReference type="ARBA" id="ARBA00022475"/>
    </source>
</evidence>
<evidence type="ECO:0000313" key="9">
    <source>
        <dbReference type="EMBL" id="QKD81365.1"/>
    </source>
</evidence>
<evidence type="ECO:0000256" key="1">
    <source>
        <dbReference type="ARBA" id="ARBA00004651"/>
    </source>
</evidence>
<dbReference type="InterPro" id="IPR010065">
    <property type="entry name" value="AA_ABC_transptr_permease_3TM"/>
</dbReference>
<feature type="transmembrane region" description="Helical" evidence="7">
    <location>
        <begin position="307"/>
        <end position="325"/>
    </location>
</feature>
<feature type="transmembrane region" description="Helical" evidence="7">
    <location>
        <begin position="268"/>
        <end position="287"/>
    </location>
</feature>
<dbReference type="PANTHER" id="PTHR30614">
    <property type="entry name" value="MEMBRANE COMPONENT OF AMINO ACID ABC TRANSPORTER"/>
    <property type="match status" value="1"/>
</dbReference>
<dbReference type="Gene3D" id="1.10.3720.10">
    <property type="entry name" value="MetI-like"/>
    <property type="match status" value="1"/>
</dbReference>
<feature type="transmembrane region" description="Helical" evidence="7">
    <location>
        <begin position="244"/>
        <end position="262"/>
    </location>
</feature>
<comment type="similarity">
    <text evidence="7">Belongs to the binding-protein-dependent transport system permease family.</text>
</comment>
<dbReference type="KEGG" id="theu:HPC62_03500"/>
<feature type="transmembrane region" description="Helical" evidence="7">
    <location>
        <begin position="110"/>
        <end position="129"/>
    </location>
</feature>
<accession>A0A6M8BFL1</accession>
<dbReference type="InterPro" id="IPR035906">
    <property type="entry name" value="MetI-like_sf"/>
</dbReference>
<keyword evidence="4 7" id="KW-0812">Transmembrane</keyword>
<evidence type="ECO:0000256" key="7">
    <source>
        <dbReference type="RuleBase" id="RU363032"/>
    </source>
</evidence>
<keyword evidence="6 7" id="KW-0472">Membrane</keyword>
<dbReference type="Proteomes" id="UP000505210">
    <property type="component" value="Chromosome"/>
</dbReference>
<dbReference type="InterPro" id="IPR000515">
    <property type="entry name" value="MetI-like"/>
</dbReference>
<dbReference type="GO" id="GO:0043190">
    <property type="term" value="C:ATP-binding cassette (ABC) transporter complex"/>
    <property type="evidence" value="ECO:0007669"/>
    <property type="project" value="InterPro"/>
</dbReference>
<dbReference type="AlphaFoldDB" id="A0A6M8BFL1"/>
<keyword evidence="5 7" id="KW-1133">Transmembrane helix</keyword>
<comment type="subcellular location">
    <subcellularLocation>
        <location evidence="1 7">Cell membrane</location>
        <topology evidence="1 7">Multi-pass membrane protein</topology>
    </subcellularLocation>
</comment>
<dbReference type="CDD" id="cd06261">
    <property type="entry name" value="TM_PBP2"/>
    <property type="match status" value="1"/>
</dbReference>